<dbReference type="EMBL" id="LXQA010071300">
    <property type="protein sequence ID" value="MCI09074.1"/>
    <property type="molecule type" value="Genomic_DNA"/>
</dbReference>
<gene>
    <name evidence="1" type="ORF">A2U01_0030157</name>
</gene>
<accession>A0A392PBB0</accession>
<keyword evidence="2" id="KW-1185">Reference proteome</keyword>
<proteinExistence type="predicted"/>
<sequence>MEDIIDNHVICAIYRLPDAHGHITRPPHGVGFPKKTVAIEDLKPEPVLWHEDSGETLRDLILRNCHNCHCCIFDLEKASKQGYSTTKASLRVE</sequence>
<dbReference type="AlphaFoldDB" id="A0A392PBB0"/>
<evidence type="ECO:0000313" key="2">
    <source>
        <dbReference type="Proteomes" id="UP000265520"/>
    </source>
</evidence>
<evidence type="ECO:0000313" key="1">
    <source>
        <dbReference type="EMBL" id="MCI09074.1"/>
    </source>
</evidence>
<comment type="caution">
    <text evidence="1">The sequence shown here is derived from an EMBL/GenBank/DDBJ whole genome shotgun (WGS) entry which is preliminary data.</text>
</comment>
<protein>
    <submittedName>
        <fullName evidence="1">5'-3' exoribonuclease</fullName>
    </submittedName>
</protein>
<feature type="non-terminal residue" evidence="1">
    <location>
        <position position="93"/>
    </location>
</feature>
<name>A0A392PBB0_9FABA</name>
<dbReference type="Proteomes" id="UP000265520">
    <property type="component" value="Unassembled WGS sequence"/>
</dbReference>
<organism evidence="1 2">
    <name type="scientific">Trifolium medium</name>
    <dbReference type="NCBI Taxonomy" id="97028"/>
    <lineage>
        <taxon>Eukaryota</taxon>
        <taxon>Viridiplantae</taxon>
        <taxon>Streptophyta</taxon>
        <taxon>Embryophyta</taxon>
        <taxon>Tracheophyta</taxon>
        <taxon>Spermatophyta</taxon>
        <taxon>Magnoliopsida</taxon>
        <taxon>eudicotyledons</taxon>
        <taxon>Gunneridae</taxon>
        <taxon>Pentapetalae</taxon>
        <taxon>rosids</taxon>
        <taxon>fabids</taxon>
        <taxon>Fabales</taxon>
        <taxon>Fabaceae</taxon>
        <taxon>Papilionoideae</taxon>
        <taxon>50 kb inversion clade</taxon>
        <taxon>NPAAA clade</taxon>
        <taxon>Hologalegina</taxon>
        <taxon>IRL clade</taxon>
        <taxon>Trifolieae</taxon>
        <taxon>Trifolium</taxon>
    </lineage>
</organism>
<reference evidence="1 2" key="1">
    <citation type="journal article" date="2018" name="Front. Plant Sci.">
        <title>Red Clover (Trifolium pratense) and Zigzag Clover (T. medium) - A Picture of Genomic Similarities and Differences.</title>
        <authorList>
            <person name="Dluhosova J."/>
            <person name="Istvanek J."/>
            <person name="Nedelnik J."/>
            <person name="Repkova J."/>
        </authorList>
    </citation>
    <scope>NUCLEOTIDE SEQUENCE [LARGE SCALE GENOMIC DNA]</scope>
    <source>
        <strain evidence="2">cv. 10/8</strain>
        <tissue evidence="1">Leaf</tissue>
    </source>
</reference>